<keyword evidence="2" id="KW-1185">Reference proteome</keyword>
<comment type="caution">
    <text evidence="1">The sequence shown here is derived from an EMBL/GenBank/DDBJ whole genome shotgun (WGS) entry which is preliminary data.</text>
</comment>
<sequence length="114" mass="12522">MYTYNVPWPIPARSLINSKIKLHMAFGSTFHRSKANFSGSNGFLENFSSKDELDWMCIAPSRSNSLKGIIGKVNVDASVVVLDTITVNHENNVLKGHGIANLNDEVITTICSIV</sequence>
<protein>
    <submittedName>
        <fullName evidence="1">Uncharacterized protein</fullName>
    </submittedName>
</protein>
<evidence type="ECO:0000313" key="1">
    <source>
        <dbReference type="EMBL" id="KAL2343293.1"/>
    </source>
</evidence>
<dbReference type="Proteomes" id="UP001603857">
    <property type="component" value="Unassembled WGS sequence"/>
</dbReference>
<dbReference type="AlphaFoldDB" id="A0ABD1N6S2"/>
<reference evidence="1 2" key="1">
    <citation type="submission" date="2024-08" db="EMBL/GenBank/DDBJ databases">
        <title>Insights into the chromosomal genome structure of Flemingia macrophylla.</title>
        <authorList>
            <person name="Ding Y."/>
            <person name="Zhao Y."/>
            <person name="Bi W."/>
            <person name="Wu M."/>
            <person name="Zhao G."/>
            <person name="Gong Y."/>
            <person name="Li W."/>
            <person name="Zhang P."/>
        </authorList>
    </citation>
    <scope>NUCLEOTIDE SEQUENCE [LARGE SCALE GENOMIC DNA]</scope>
    <source>
        <strain evidence="1">DYQJB</strain>
        <tissue evidence="1">Leaf</tissue>
    </source>
</reference>
<accession>A0ABD1N6S2</accession>
<gene>
    <name evidence="1" type="ORF">Fmac_004578</name>
</gene>
<proteinExistence type="predicted"/>
<evidence type="ECO:0000313" key="2">
    <source>
        <dbReference type="Proteomes" id="UP001603857"/>
    </source>
</evidence>
<dbReference type="EMBL" id="JBGMDY010000002">
    <property type="protein sequence ID" value="KAL2343293.1"/>
    <property type="molecule type" value="Genomic_DNA"/>
</dbReference>
<organism evidence="1 2">
    <name type="scientific">Flemingia macrophylla</name>
    <dbReference type="NCBI Taxonomy" id="520843"/>
    <lineage>
        <taxon>Eukaryota</taxon>
        <taxon>Viridiplantae</taxon>
        <taxon>Streptophyta</taxon>
        <taxon>Embryophyta</taxon>
        <taxon>Tracheophyta</taxon>
        <taxon>Spermatophyta</taxon>
        <taxon>Magnoliopsida</taxon>
        <taxon>eudicotyledons</taxon>
        <taxon>Gunneridae</taxon>
        <taxon>Pentapetalae</taxon>
        <taxon>rosids</taxon>
        <taxon>fabids</taxon>
        <taxon>Fabales</taxon>
        <taxon>Fabaceae</taxon>
        <taxon>Papilionoideae</taxon>
        <taxon>50 kb inversion clade</taxon>
        <taxon>NPAAA clade</taxon>
        <taxon>indigoferoid/millettioid clade</taxon>
        <taxon>Phaseoleae</taxon>
        <taxon>Flemingia</taxon>
    </lineage>
</organism>
<name>A0ABD1N6S2_9FABA</name>